<name>A0AAI9GH59_PLUGE</name>
<evidence type="ECO:0000313" key="1">
    <source>
        <dbReference type="EMBL" id="EML1469453.1"/>
    </source>
</evidence>
<proteinExistence type="predicted"/>
<dbReference type="EMBL" id="ABLOKC030000001">
    <property type="protein sequence ID" value="EML1469453.1"/>
    <property type="molecule type" value="Genomic_DNA"/>
</dbReference>
<dbReference type="AlphaFoldDB" id="A0AAI9GH59"/>
<protein>
    <submittedName>
        <fullName evidence="1">DUF2934 domain-containing protein</fullName>
    </submittedName>
</protein>
<comment type="caution">
    <text evidence="1">The sequence shown here is derived from an EMBL/GenBank/DDBJ whole genome shotgun (WGS) entry which is preliminary data.</text>
</comment>
<reference evidence="1" key="1">
    <citation type="submission" date="2024-02" db="EMBL/GenBank/DDBJ databases">
        <authorList>
            <consortium name="Clinical and Environmental Microbiology Branch: Whole genome sequencing antimicrobial resistance pathogens in the healthcare setting"/>
        </authorList>
    </citation>
    <scope>NUCLEOTIDE SEQUENCE</scope>
    <source>
        <strain evidence="1">2021DK-00143</strain>
    </source>
</reference>
<gene>
    <name evidence="1" type="ORF">QEG54_000120</name>
</gene>
<sequence>MSVTFLSYGKRAMIRVLAYRRYRREGRGENKSLVYA</sequence>
<organism evidence="1">
    <name type="scientific">Pluralibacter gergoviae</name>
    <name type="common">Enterobacter gergoviae</name>
    <dbReference type="NCBI Taxonomy" id="61647"/>
    <lineage>
        <taxon>Bacteria</taxon>
        <taxon>Pseudomonadati</taxon>
        <taxon>Pseudomonadota</taxon>
        <taxon>Gammaproteobacteria</taxon>
        <taxon>Enterobacterales</taxon>
        <taxon>Enterobacteriaceae</taxon>
        <taxon>Pluralibacter</taxon>
    </lineage>
</organism>
<accession>A0AAI9GH59</accession>